<dbReference type="InterPro" id="IPR052580">
    <property type="entry name" value="Lipid_Hydrolase"/>
</dbReference>
<name>A0ABY0SKL6_9PSED</name>
<sequence>MNMKVSSSHSTAQSQPPENVEKNIKASLVKDVGERKVSLERFSDGQVEVVLSPPPLTHLVLSGGGAKGIAFPGMAQALENHKALVGVKVISASSAGAISAALLASGLDAKTFENLSNRLNLAELLNSKNPFIAKLQNASTEIGKLAGRLSGTAGNIAQLLFTLIPRLQTEAQPLKDLIGNEARKSLLAKIAGTRRVDRPAGVMKIADRLSAGKGPTFRDIEVLSRHIPAVKQLNITGTGLFDGRPQLVVFNASTTPDMDIARAALISGSLPGLFKSPIEQGHAFQEHAEQTAFLDGGLLVNTPSSAVIDPPFPESPLSKTESLVVRFESENPEPAKAGSVVSGLLDRIIGVPHAAAWRYQEDKLKAQADQTVVLPLKSEKGDFRGVFGGTVNFTMTDDQKKHLQASARTAVSAHLEKRAALRERYQFQSLDDAVLAMDDKMLASVESYLEKDPAAKDVLMFRKSAQQAMQELDAAITEANQASDKLTLTPRLAAALRNLDALARRPERVEWLGRRLNAAGRPNFQQLLQVMNGQPSGNEVAMSKVMTNAVVQMNRRDVAVKAENFTREVIYPSLYRPGQPQANIELLRRAARDLADATK</sequence>
<dbReference type="PANTHER" id="PTHR46394">
    <property type="entry name" value="ANNEXIN"/>
    <property type="match status" value="1"/>
</dbReference>
<dbReference type="Pfam" id="PF20848">
    <property type="entry name" value="ExoU_mid_dom"/>
    <property type="match status" value="1"/>
</dbReference>
<gene>
    <name evidence="5" type="ORF">SAMN04490184_3094</name>
</gene>
<feature type="domain" description="PNPLA" evidence="4">
    <location>
        <begin position="59"/>
        <end position="308"/>
    </location>
</feature>
<dbReference type="InterPro" id="IPR049155">
    <property type="entry name" value="ExoU_mid_dom"/>
</dbReference>
<accession>A0ABY0SKL6</accession>
<dbReference type="Pfam" id="PF01734">
    <property type="entry name" value="Patatin"/>
    <property type="match status" value="1"/>
</dbReference>
<organism evidence="5 6">
    <name type="scientific">Pseudomonas extremorientalis</name>
    <dbReference type="NCBI Taxonomy" id="169669"/>
    <lineage>
        <taxon>Bacteria</taxon>
        <taxon>Pseudomonadati</taxon>
        <taxon>Pseudomonadota</taxon>
        <taxon>Gammaproteobacteria</taxon>
        <taxon>Pseudomonadales</taxon>
        <taxon>Pseudomonadaceae</taxon>
        <taxon>Pseudomonas</taxon>
    </lineage>
</organism>
<keyword evidence="2" id="KW-0442">Lipid degradation</keyword>
<dbReference type="PANTHER" id="PTHR46394:SF1">
    <property type="entry name" value="PNPLA DOMAIN-CONTAINING PROTEIN"/>
    <property type="match status" value="1"/>
</dbReference>
<evidence type="ECO:0000259" key="4">
    <source>
        <dbReference type="PROSITE" id="PS51635"/>
    </source>
</evidence>
<feature type="active site" description="Nucleophile" evidence="2">
    <location>
        <position position="94"/>
    </location>
</feature>
<keyword evidence="2" id="KW-0378">Hydrolase</keyword>
<feature type="short sequence motif" description="DGA/G" evidence="2">
    <location>
        <begin position="295"/>
        <end position="297"/>
    </location>
</feature>
<evidence type="ECO:0000256" key="3">
    <source>
        <dbReference type="SAM" id="MobiDB-lite"/>
    </source>
</evidence>
<feature type="active site" description="Proton acceptor" evidence="2">
    <location>
        <position position="295"/>
    </location>
</feature>
<dbReference type="Pfam" id="PF20983">
    <property type="entry name" value="ExoU_C"/>
    <property type="match status" value="1"/>
</dbReference>
<evidence type="ECO:0000256" key="1">
    <source>
        <dbReference type="ARBA" id="ARBA00023098"/>
    </source>
</evidence>
<feature type="short sequence motif" description="GXGXXG" evidence="2">
    <location>
        <begin position="63"/>
        <end position="68"/>
    </location>
</feature>
<dbReference type="InterPro" id="IPR049154">
    <property type="entry name" value="ExoU_C"/>
</dbReference>
<keyword evidence="1 2" id="KW-0443">Lipid metabolism</keyword>
<dbReference type="EMBL" id="LT629708">
    <property type="protein sequence ID" value="SDP36166.1"/>
    <property type="molecule type" value="Genomic_DNA"/>
</dbReference>
<keyword evidence="6" id="KW-1185">Reference proteome</keyword>
<dbReference type="InterPro" id="IPR002641">
    <property type="entry name" value="PNPLA_dom"/>
</dbReference>
<proteinExistence type="predicted"/>
<comment type="caution">
    <text evidence="2">Lacks conserved residue(s) required for the propagation of feature annotation.</text>
</comment>
<evidence type="ECO:0000313" key="5">
    <source>
        <dbReference type="EMBL" id="SDP36166.1"/>
    </source>
</evidence>
<evidence type="ECO:0000313" key="6">
    <source>
        <dbReference type="Proteomes" id="UP000182654"/>
    </source>
</evidence>
<dbReference type="SUPFAM" id="SSF52151">
    <property type="entry name" value="FabD/lysophospholipase-like"/>
    <property type="match status" value="1"/>
</dbReference>
<protein>
    <submittedName>
        <fullName evidence="5">Exoenzyme U</fullName>
    </submittedName>
</protein>
<dbReference type="Proteomes" id="UP000182654">
    <property type="component" value="Chromosome I"/>
</dbReference>
<feature type="compositionally biased region" description="Polar residues" evidence="3">
    <location>
        <begin position="1"/>
        <end position="17"/>
    </location>
</feature>
<feature type="region of interest" description="Disordered" evidence="3">
    <location>
        <begin position="1"/>
        <end position="24"/>
    </location>
</feature>
<evidence type="ECO:0000256" key="2">
    <source>
        <dbReference type="PROSITE-ProRule" id="PRU01161"/>
    </source>
</evidence>
<dbReference type="Gene3D" id="1.20.1050.100">
    <property type="match status" value="1"/>
</dbReference>
<dbReference type="PROSITE" id="PS51635">
    <property type="entry name" value="PNPLA"/>
    <property type="match status" value="1"/>
</dbReference>
<reference evidence="5 6" key="1">
    <citation type="submission" date="2016-10" db="EMBL/GenBank/DDBJ databases">
        <authorList>
            <person name="Varghese N."/>
            <person name="Submissions S."/>
        </authorList>
    </citation>
    <scope>NUCLEOTIDE SEQUENCE [LARGE SCALE GENOMIC DNA]</scope>
    <source>
        <strain evidence="5 6">BS2774</strain>
    </source>
</reference>
<dbReference type="Gene3D" id="3.40.1090.10">
    <property type="entry name" value="Cytosolic phospholipase A2 catalytic domain"/>
    <property type="match status" value="2"/>
</dbReference>
<dbReference type="InterPro" id="IPR016035">
    <property type="entry name" value="Acyl_Trfase/lysoPLipase"/>
</dbReference>